<comment type="caution">
    <text evidence="7">The sequence shown here is derived from an EMBL/GenBank/DDBJ whole genome shotgun (WGS) entry which is preliminary data.</text>
</comment>
<keyword evidence="8" id="KW-1185">Reference proteome</keyword>
<comment type="subcellular location">
    <subcellularLocation>
        <location evidence="1 6">Secreted</location>
    </subcellularLocation>
</comment>
<protein>
    <recommendedName>
        <fullName evidence="6">S-protein homolog</fullName>
    </recommendedName>
</protein>
<organism evidence="7 8">
    <name type="scientific">Lupinus albus</name>
    <name type="common">White lupine</name>
    <name type="synonym">Lupinus termis</name>
    <dbReference type="NCBI Taxonomy" id="3870"/>
    <lineage>
        <taxon>Eukaryota</taxon>
        <taxon>Viridiplantae</taxon>
        <taxon>Streptophyta</taxon>
        <taxon>Embryophyta</taxon>
        <taxon>Tracheophyta</taxon>
        <taxon>Spermatophyta</taxon>
        <taxon>Magnoliopsida</taxon>
        <taxon>eudicotyledons</taxon>
        <taxon>Gunneridae</taxon>
        <taxon>Pentapetalae</taxon>
        <taxon>rosids</taxon>
        <taxon>fabids</taxon>
        <taxon>Fabales</taxon>
        <taxon>Fabaceae</taxon>
        <taxon>Papilionoideae</taxon>
        <taxon>50 kb inversion clade</taxon>
        <taxon>genistoids sensu lato</taxon>
        <taxon>core genistoids</taxon>
        <taxon>Genisteae</taxon>
        <taxon>Lupinus</taxon>
    </lineage>
</organism>
<reference evidence="8" key="1">
    <citation type="journal article" date="2020" name="Nat. Commun.">
        <title>Genome sequence of the cluster root forming white lupin.</title>
        <authorList>
            <person name="Hufnagel B."/>
            <person name="Marques A."/>
            <person name="Soriano A."/>
            <person name="Marques L."/>
            <person name="Divol F."/>
            <person name="Doumas P."/>
            <person name="Sallet E."/>
            <person name="Mancinotti D."/>
            <person name="Carrere S."/>
            <person name="Marande W."/>
            <person name="Arribat S."/>
            <person name="Keller J."/>
            <person name="Huneau C."/>
            <person name="Blein T."/>
            <person name="Aime D."/>
            <person name="Laguerre M."/>
            <person name="Taylor J."/>
            <person name="Schubert V."/>
            <person name="Nelson M."/>
            <person name="Geu-Flores F."/>
            <person name="Crespi M."/>
            <person name="Gallardo-Guerrero K."/>
            <person name="Delaux P.-M."/>
            <person name="Salse J."/>
            <person name="Berges H."/>
            <person name="Guyot R."/>
            <person name="Gouzy J."/>
            <person name="Peret B."/>
        </authorList>
    </citation>
    <scope>NUCLEOTIDE SEQUENCE [LARGE SCALE GENOMIC DNA]</scope>
    <source>
        <strain evidence="8">cv. Amiga</strain>
    </source>
</reference>
<proteinExistence type="inferred from homology"/>
<gene>
    <name evidence="7" type="ORF">Lalb_Chr25g0279691</name>
</gene>
<evidence type="ECO:0000256" key="5">
    <source>
        <dbReference type="ARBA" id="ARBA00022729"/>
    </source>
</evidence>
<dbReference type="PANTHER" id="PTHR31232">
    <property type="match status" value="1"/>
</dbReference>
<dbReference type="EMBL" id="WOCE01000025">
    <property type="protein sequence ID" value="KAE9584589.1"/>
    <property type="molecule type" value="Genomic_DNA"/>
</dbReference>
<evidence type="ECO:0000256" key="1">
    <source>
        <dbReference type="ARBA" id="ARBA00004613"/>
    </source>
</evidence>
<evidence type="ECO:0000256" key="3">
    <source>
        <dbReference type="ARBA" id="ARBA00022471"/>
    </source>
</evidence>
<comment type="similarity">
    <text evidence="2 6">Belongs to the plant self-incompatibility (S1) protein family.</text>
</comment>
<dbReference type="InterPro" id="IPR010264">
    <property type="entry name" value="Self-incomp_S1"/>
</dbReference>
<dbReference type="AlphaFoldDB" id="A0A6A4NBB3"/>
<dbReference type="PANTHER" id="PTHR31232:SF149">
    <property type="entry name" value="S-PROTEIN HOMOLOG"/>
    <property type="match status" value="1"/>
</dbReference>
<keyword evidence="5" id="KW-0732">Signal</keyword>
<dbReference type="Pfam" id="PF05938">
    <property type="entry name" value="Self-incomp_S1"/>
    <property type="match status" value="1"/>
</dbReference>
<evidence type="ECO:0000256" key="2">
    <source>
        <dbReference type="ARBA" id="ARBA00005581"/>
    </source>
</evidence>
<keyword evidence="4 6" id="KW-0964">Secreted</keyword>
<evidence type="ECO:0000256" key="6">
    <source>
        <dbReference type="RuleBase" id="RU367044"/>
    </source>
</evidence>
<sequence>MSASLVNKSVLFIIVTTFVTLQLKVGVVFGSFLDTKVTLYNSLLVPITIHCKDKNNDDGFHVLNSRDLLTIKFKRAFLIPKTLWFCSFKWENEFHYFDIYVQKRHSCTHCHWMIRTDGLCLNTYPDLFCFPWNNRNNFTPIQKRMLISEEENRQF</sequence>
<dbReference type="Proteomes" id="UP000447434">
    <property type="component" value="Chromosome 25"/>
</dbReference>
<dbReference type="GO" id="GO:0005576">
    <property type="term" value="C:extracellular region"/>
    <property type="evidence" value="ECO:0007669"/>
    <property type="project" value="UniProtKB-SubCell"/>
</dbReference>
<keyword evidence="3 6" id="KW-0713">Self-incompatibility</keyword>
<dbReference type="GO" id="GO:0060320">
    <property type="term" value="P:rejection of self pollen"/>
    <property type="evidence" value="ECO:0007669"/>
    <property type="project" value="UniProtKB-KW"/>
</dbReference>
<dbReference type="OrthoDB" id="1904574at2759"/>
<evidence type="ECO:0000256" key="4">
    <source>
        <dbReference type="ARBA" id="ARBA00022525"/>
    </source>
</evidence>
<evidence type="ECO:0000313" key="8">
    <source>
        <dbReference type="Proteomes" id="UP000447434"/>
    </source>
</evidence>
<accession>A0A6A4NBB3</accession>
<name>A0A6A4NBB3_LUPAL</name>
<evidence type="ECO:0000313" key="7">
    <source>
        <dbReference type="EMBL" id="KAE9584589.1"/>
    </source>
</evidence>